<evidence type="ECO:0000256" key="2">
    <source>
        <dbReference type="ARBA" id="ARBA00023002"/>
    </source>
</evidence>
<dbReference type="InterPro" id="IPR057326">
    <property type="entry name" value="KR_dom"/>
</dbReference>
<dbReference type="Proteomes" id="UP000293781">
    <property type="component" value="Unassembled WGS sequence"/>
</dbReference>
<feature type="region of interest" description="Disordered" evidence="3">
    <location>
        <begin position="1"/>
        <end position="31"/>
    </location>
</feature>
<protein>
    <submittedName>
        <fullName evidence="5">3-oxoacyl-[acyl-carrier protein] reductase</fullName>
    </submittedName>
</protein>
<proteinExistence type="inferred from homology"/>
<organism evidence="5 6">
    <name type="scientific">Micromonospora violae</name>
    <dbReference type="NCBI Taxonomy" id="1278207"/>
    <lineage>
        <taxon>Bacteria</taxon>
        <taxon>Bacillati</taxon>
        <taxon>Actinomycetota</taxon>
        <taxon>Actinomycetes</taxon>
        <taxon>Micromonosporales</taxon>
        <taxon>Micromonosporaceae</taxon>
        <taxon>Micromonospora</taxon>
    </lineage>
</organism>
<dbReference type="PRINTS" id="PR00080">
    <property type="entry name" value="SDRFAMILY"/>
</dbReference>
<reference evidence="5 6" key="1">
    <citation type="submission" date="2019-02" db="EMBL/GenBank/DDBJ databases">
        <title>Sequencing the genomes of 1000 actinobacteria strains.</title>
        <authorList>
            <person name="Klenk H.-P."/>
        </authorList>
    </citation>
    <scope>NUCLEOTIDE SEQUENCE [LARGE SCALE GENOMIC DNA]</scope>
    <source>
        <strain evidence="5 6">DSM 45888</strain>
    </source>
</reference>
<dbReference type="EMBL" id="SHKK01000001">
    <property type="protein sequence ID" value="RZT80317.1"/>
    <property type="molecule type" value="Genomic_DNA"/>
</dbReference>
<dbReference type="Gene3D" id="3.40.50.720">
    <property type="entry name" value="NAD(P)-binding Rossmann-like Domain"/>
    <property type="match status" value="1"/>
</dbReference>
<dbReference type="SUPFAM" id="SSF51735">
    <property type="entry name" value="NAD(P)-binding Rossmann-fold domains"/>
    <property type="match status" value="1"/>
</dbReference>
<keyword evidence="2" id="KW-0560">Oxidoreductase</keyword>
<feature type="domain" description="Ketoreductase" evidence="4">
    <location>
        <begin position="49"/>
        <end position="248"/>
    </location>
</feature>
<dbReference type="InterPro" id="IPR002347">
    <property type="entry name" value="SDR_fam"/>
</dbReference>
<dbReference type="FunFam" id="3.40.50.720:FF:000084">
    <property type="entry name" value="Short-chain dehydrogenase reductase"/>
    <property type="match status" value="1"/>
</dbReference>
<evidence type="ECO:0000313" key="5">
    <source>
        <dbReference type="EMBL" id="RZT80317.1"/>
    </source>
</evidence>
<dbReference type="SMART" id="SM00822">
    <property type="entry name" value="PKS_KR"/>
    <property type="match status" value="1"/>
</dbReference>
<sequence length="288" mass="29169">MGCPAAPQADVWRIAGIGPGGPNEGSDGRQTARPADQMIVGMTTTLNNKVALVTGGSRGIGAAIALRLAQDGADVALTYRQDTEQAATVVKRIEALGRRALAIQADGADPTAVTGAVDRAAAELGRLDILVNNAAVFLVGAVDELGMTEVEQTVAVNIRAPYVAARAALRHLGEGGRIISIGSNVGERAVFPGLTLYAMSKTALVGLTRGLARELGSRNITVNLINPGPTDTDANPADGPNAAAIAGFTALGRYARPADIAATVAHLASPEAGYVTGAVVNVDGGFTS</sequence>
<dbReference type="Pfam" id="PF13561">
    <property type="entry name" value="adh_short_C2"/>
    <property type="match status" value="1"/>
</dbReference>
<dbReference type="PANTHER" id="PTHR43639:SF1">
    <property type="entry name" value="SHORT-CHAIN DEHYDROGENASE_REDUCTASE FAMILY PROTEIN"/>
    <property type="match status" value="1"/>
</dbReference>
<dbReference type="InterPro" id="IPR020904">
    <property type="entry name" value="Sc_DH/Rdtase_CS"/>
</dbReference>
<name>A0A4Q7UG60_9ACTN</name>
<accession>A0A4Q7UG60</accession>
<evidence type="ECO:0000256" key="1">
    <source>
        <dbReference type="ARBA" id="ARBA00006484"/>
    </source>
</evidence>
<comment type="caution">
    <text evidence="5">The sequence shown here is derived from an EMBL/GenBank/DDBJ whole genome shotgun (WGS) entry which is preliminary data.</text>
</comment>
<dbReference type="GO" id="GO:0016491">
    <property type="term" value="F:oxidoreductase activity"/>
    <property type="evidence" value="ECO:0007669"/>
    <property type="project" value="UniProtKB-KW"/>
</dbReference>
<dbReference type="PRINTS" id="PR00081">
    <property type="entry name" value="GDHRDH"/>
</dbReference>
<comment type="similarity">
    <text evidence="1">Belongs to the short-chain dehydrogenases/reductases (SDR) family.</text>
</comment>
<evidence type="ECO:0000259" key="4">
    <source>
        <dbReference type="SMART" id="SM00822"/>
    </source>
</evidence>
<dbReference type="AlphaFoldDB" id="A0A4Q7UG60"/>
<dbReference type="InterPro" id="IPR036291">
    <property type="entry name" value="NAD(P)-bd_dom_sf"/>
</dbReference>
<gene>
    <name evidence="5" type="ORF">EV382_3564</name>
</gene>
<evidence type="ECO:0000313" key="6">
    <source>
        <dbReference type="Proteomes" id="UP000293781"/>
    </source>
</evidence>
<dbReference type="PANTHER" id="PTHR43639">
    <property type="entry name" value="OXIDOREDUCTASE, SHORT-CHAIN DEHYDROGENASE/REDUCTASE FAMILY (AFU_ORTHOLOGUE AFUA_5G02870)"/>
    <property type="match status" value="1"/>
</dbReference>
<dbReference type="PROSITE" id="PS00061">
    <property type="entry name" value="ADH_SHORT"/>
    <property type="match status" value="1"/>
</dbReference>
<keyword evidence="6" id="KW-1185">Reference proteome</keyword>
<evidence type="ECO:0000256" key="3">
    <source>
        <dbReference type="SAM" id="MobiDB-lite"/>
    </source>
</evidence>